<dbReference type="Proteomes" id="UP001344658">
    <property type="component" value="Unassembled WGS sequence"/>
</dbReference>
<feature type="region of interest" description="Disordered" evidence="1">
    <location>
        <begin position="1"/>
        <end position="23"/>
    </location>
</feature>
<name>A0ABU7P9J5_9ACTN</name>
<accession>A0ABU7P9J5</accession>
<gene>
    <name evidence="2" type="ORF">V2S66_10955</name>
</gene>
<dbReference type="SUPFAM" id="SSF52540">
    <property type="entry name" value="P-loop containing nucleoside triphosphate hydrolases"/>
    <property type="match status" value="1"/>
</dbReference>
<dbReference type="EMBL" id="JAZEWV010000006">
    <property type="protein sequence ID" value="MEE4542480.1"/>
    <property type="molecule type" value="Genomic_DNA"/>
</dbReference>
<dbReference type="Gene3D" id="3.40.50.300">
    <property type="entry name" value="P-loop containing nucleotide triphosphate hydrolases"/>
    <property type="match status" value="1"/>
</dbReference>
<protein>
    <recommendedName>
        <fullName evidence="4">Thymidylate kinase</fullName>
    </recommendedName>
</protein>
<keyword evidence="3" id="KW-1185">Reference proteome</keyword>
<feature type="compositionally biased region" description="Basic and acidic residues" evidence="1">
    <location>
        <begin position="13"/>
        <end position="23"/>
    </location>
</feature>
<comment type="caution">
    <text evidence="2">The sequence shown here is derived from an EMBL/GenBank/DDBJ whole genome shotgun (WGS) entry which is preliminary data.</text>
</comment>
<reference evidence="2 3" key="1">
    <citation type="submission" date="2023-12" db="EMBL/GenBank/DDBJ databases">
        <title>Streptomyces sp. V4-01.</title>
        <authorList>
            <person name="Somphong A."/>
            <person name="Phongsopitanun W."/>
        </authorList>
    </citation>
    <scope>NUCLEOTIDE SEQUENCE [LARGE SCALE GENOMIC DNA]</scope>
    <source>
        <strain evidence="2 3">V4-01</strain>
    </source>
</reference>
<evidence type="ECO:0000313" key="3">
    <source>
        <dbReference type="Proteomes" id="UP001344658"/>
    </source>
</evidence>
<proteinExistence type="predicted"/>
<sequence>MNGYGRRAAQTGREGRDERDSRDSRAEADFWTLVGPDFAGKSTLLGRLHDDHGWHVISYDDRYLDGHPLIRELRRQWVDDAFAWTGRRYTAELVLSVLHPIVLHLRDELARAGGRERVIVDSYYYKLLAKCRLLGVDHPPLFDYWRSFPRPRGVLYLDLPPEEGWLRSRRGAALNAFEHHGALAEHAGFVRLQSELRTAVLAEVEGLPVTVVDATASPASVLAQALACLGMAVAR</sequence>
<dbReference type="RefSeq" id="WP_330794409.1">
    <property type="nucleotide sequence ID" value="NZ_JAZEWV010000006.1"/>
</dbReference>
<dbReference type="InterPro" id="IPR027417">
    <property type="entry name" value="P-loop_NTPase"/>
</dbReference>
<evidence type="ECO:0000313" key="2">
    <source>
        <dbReference type="EMBL" id="MEE4542480.1"/>
    </source>
</evidence>
<organism evidence="2 3">
    <name type="scientific">Actinacidiphila polyblastidii</name>
    <dbReference type="NCBI Taxonomy" id="3110430"/>
    <lineage>
        <taxon>Bacteria</taxon>
        <taxon>Bacillati</taxon>
        <taxon>Actinomycetota</taxon>
        <taxon>Actinomycetes</taxon>
        <taxon>Kitasatosporales</taxon>
        <taxon>Streptomycetaceae</taxon>
        <taxon>Actinacidiphila</taxon>
    </lineage>
</organism>
<evidence type="ECO:0000256" key="1">
    <source>
        <dbReference type="SAM" id="MobiDB-lite"/>
    </source>
</evidence>
<evidence type="ECO:0008006" key="4">
    <source>
        <dbReference type="Google" id="ProtNLM"/>
    </source>
</evidence>